<dbReference type="RefSeq" id="WP_024995970.1">
    <property type="nucleotide sequence ID" value="NZ_ATZI01000001.1"/>
</dbReference>
<feature type="transmembrane region" description="Helical" evidence="1">
    <location>
        <begin position="266"/>
        <end position="288"/>
    </location>
</feature>
<keyword evidence="1" id="KW-0472">Membrane</keyword>
<name>A0A069CZ89_9BACE</name>
<keyword evidence="1" id="KW-0812">Transmembrane</keyword>
<feature type="transmembrane region" description="Helical" evidence="1">
    <location>
        <begin position="176"/>
        <end position="199"/>
    </location>
</feature>
<feature type="transmembrane region" description="Helical" evidence="1">
    <location>
        <begin position="211"/>
        <end position="232"/>
    </location>
</feature>
<proteinExistence type="predicted"/>
<dbReference type="InterPro" id="IPR025367">
    <property type="entry name" value="DUF4271"/>
</dbReference>
<protein>
    <recommendedName>
        <fullName evidence="4">DUF4271 domain-containing protein</fullName>
    </recommendedName>
</protein>
<dbReference type="EMBL" id="BAJS01000004">
    <property type="protein sequence ID" value="GAK35933.1"/>
    <property type="molecule type" value="Genomic_DNA"/>
</dbReference>
<feature type="transmembrane region" description="Helical" evidence="1">
    <location>
        <begin position="238"/>
        <end position="259"/>
    </location>
</feature>
<sequence>MNVRDTITTPLPVDTVHAEKALPCFVLKPDTARISEAEKADTLTLYYQEQFVSADSTCLTTYHSEREFASGIEGERVSYNTRSDDVIVGVILACFFASAYVLSRSKKFLIQQLKEFMAHRDRSSLFDTSTAADVRHLVMLGIQTCVLSGVCLFDYFSADIPLLTEKINPHLLLAGYVGLCVSYLIFKWMIYAFLGWVFFDKKKTSIWLESYFTIIYYAGFTLFLYALFFIYFDLSLVYMTAISLLLIISAKILILYKWIKLFFNNVYGLLLLILYFCALEILPCFIAYEGLVQINNLLLIKF</sequence>
<gene>
    <name evidence="2" type="ORF">JCM15093_1066</name>
</gene>
<dbReference type="OrthoDB" id="1467217at2"/>
<evidence type="ECO:0008006" key="4">
    <source>
        <dbReference type="Google" id="ProtNLM"/>
    </source>
</evidence>
<dbReference type="eggNOG" id="ENOG50321UV">
    <property type="taxonomic scope" value="Bacteria"/>
</dbReference>
<organism evidence="2 3">
    <name type="scientific">Bacteroides graminisolvens DSM 19988 = JCM 15093</name>
    <dbReference type="NCBI Taxonomy" id="1121097"/>
    <lineage>
        <taxon>Bacteria</taxon>
        <taxon>Pseudomonadati</taxon>
        <taxon>Bacteroidota</taxon>
        <taxon>Bacteroidia</taxon>
        <taxon>Bacteroidales</taxon>
        <taxon>Bacteroidaceae</taxon>
        <taxon>Bacteroides</taxon>
    </lineage>
</organism>
<dbReference type="AlphaFoldDB" id="A0A069CZ89"/>
<reference evidence="2 3" key="1">
    <citation type="journal article" date="2015" name="Microbes Environ.">
        <title>Distribution and evolution of nitrogen fixation genes in the phylum bacteroidetes.</title>
        <authorList>
            <person name="Inoue J."/>
            <person name="Oshima K."/>
            <person name="Suda W."/>
            <person name="Sakamoto M."/>
            <person name="Iino T."/>
            <person name="Noda S."/>
            <person name="Hongoh Y."/>
            <person name="Hattori M."/>
            <person name="Ohkuma M."/>
        </authorList>
    </citation>
    <scope>NUCLEOTIDE SEQUENCE [LARGE SCALE GENOMIC DNA]</scope>
    <source>
        <strain evidence="2 3">JCM 15093</strain>
    </source>
</reference>
<accession>A0A069CZ89</accession>
<evidence type="ECO:0000313" key="2">
    <source>
        <dbReference type="EMBL" id="GAK35933.1"/>
    </source>
</evidence>
<dbReference type="Pfam" id="PF14093">
    <property type="entry name" value="DUF4271"/>
    <property type="match status" value="1"/>
</dbReference>
<keyword evidence="3" id="KW-1185">Reference proteome</keyword>
<evidence type="ECO:0000313" key="3">
    <source>
        <dbReference type="Proteomes" id="UP000027601"/>
    </source>
</evidence>
<dbReference type="STRING" id="1121097.GCA_000428125_00149"/>
<feature type="transmembrane region" description="Helical" evidence="1">
    <location>
        <begin position="86"/>
        <end position="103"/>
    </location>
</feature>
<keyword evidence="1" id="KW-1133">Transmembrane helix</keyword>
<evidence type="ECO:0000256" key="1">
    <source>
        <dbReference type="SAM" id="Phobius"/>
    </source>
</evidence>
<feature type="transmembrane region" description="Helical" evidence="1">
    <location>
        <begin position="137"/>
        <end position="156"/>
    </location>
</feature>
<dbReference type="Proteomes" id="UP000027601">
    <property type="component" value="Unassembled WGS sequence"/>
</dbReference>
<comment type="caution">
    <text evidence="2">The sequence shown here is derived from an EMBL/GenBank/DDBJ whole genome shotgun (WGS) entry which is preliminary data.</text>
</comment>